<dbReference type="EMBL" id="CAJNOC010000115">
    <property type="protein sequence ID" value="CAF0716379.1"/>
    <property type="molecule type" value="Genomic_DNA"/>
</dbReference>
<evidence type="ECO:0000313" key="10">
    <source>
        <dbReference type="Proteomes" id="UP000663879"/>
    </source>
</evidence>
<evidence type="ECO:0000256" key="4">
    <source>
        <dbReference type="ARBA" id="ARBA00023242"/>
    </source>
</evidence>
<dbReference type="GO" id="GO:0005634">
    <property type="term" value="C:nucleus"/>
    <property type="evidence" value="ECO:0007669"/>
    <property type="project" value="UniProtKB-SubCell"/>
</dbReference>
<dbReference type="InterPro" id="IPR017970">
    <property type="entry name" value="Homeobox_CS"/>
</dbReference>
<dbReference type="GO" id="GO:0000981">
    <property type="term" value="F:DNA-binding transcription factor activity, RNA polymerase II-specific"/>
    <property type="evidence" value="ECO:0007669"/>
    <property type="project" value="InterPro"/>
</dbReference>
<gene>
    <name evidence="9" type="ORF">OXX778_LOCUS1694</name>
</gene>
<keyword evidence="1" id="KW-0217">Developmental protein</keyword>
<dbReference type="PANTHER" id="PTHR45664">
    <property type="entry name" value="PROTEIN ZERKNUELLT 1-RELATED"/>
    <property type="match status" value="1"/>
</dbReference>
<dbReference type="InterPro" id="IPR001356">
    <property type="entry name" value="HD"/>
</dbReference>
<evidence type="ECO:0000256" key="1">
    <source>
        <dbReference type="ARBA" id="ARBA00022473"/>
    </source>
</evidence>
<dbReference type="PRINTS" id="PR00024">
    <property type="entry name" value="HOMEOBOX"/>
</dbReference>
<comment type="subcellular location">
    <subcellularLocation>
        <location evidence="5 6">Nucleus</location>
    </subcellularLocation>
</comment>
<keyword evidence="4 5" id="KW-0539">Nucleus</keyword>
<keyword evidence="2 5" id="KW-0238">DNA-binding</keyword>
<dbReference type="InterPro" id="IPR009057">
    <property type="entry name" value="Homeodomain-like_sf"/>
</dbReference>
<evidence type="ECO:0000256" key="2">
    <source>
        <dbReference type="ARBA" id="ARBA00023125"/>
    </source>
</evidence>
<evidence type="ECO:0000256" key="3">
    <source>
        <dbReference type="ARBA" id="ARBA00023155"/>
    </source>
</evidence>
<feature type="compositionally biased region" description="Polar residues" evidence="7">
    <location>
        <begin position="230"/>
        <end position="247"/>
    </location>
</feature>
<dbReference type="InterPro" id="IPR020479">
    <property type="entry name" value="HD_metazoa"/>
</dbReference>
<dbReference type="SMART" id="SM00389">
    <property type="entry name" value="HOX"/>
    <property type="match status" value="1"/>
</dbReference>
<organism evidence="9 10">
    <name type="scientific">Brachionus calyciflorus</name>
    <dbReference type="NCBI Taxonomy" id="104777"/>
    <lineage>
        <taxon>Eukaryota</taxon>
        <taxon>Metazoa</taxon>
        <taxon>Spiralia</taxon>
        <taxon>Gnathifera</taxon>
        <taxon>Rotifera</taxon>
        <taxon>Eurotatoria</taxon>
        <taxon>Monogononta</taxon>
        <taxon>Pseudotrocha</taxon>
        <taxon>Ploima</taxon>
        <taxon>Brachionidae</taxon>
        <taxon>Brachionus</taxon>
    </lineage>
</organism>
<dbReference type="Gene3D" id="1.10.10.60">
    <property type="entry name" value="Homeodomain-like"/>
    <property type="match status" value="1"/>
</dbReference>
<feature type="compositionally biased region" description="Acidic residues" evidence="7">
    <location>
        <begin position="207"/>
        <end position="227"/>
    </location>
</feature>
<name>A0A813M8S6_9BILA</name>
<evidence type="ECO:0000259" key="8">
    <source>
        <dbReference type="PROSITE" id="PS50071"/>
    </source>
</evidence>
<keyword evidence="3 5" id="KW-0371">Homeobox</keyword>
<keyword evidence="10" id="KW-1185">Reference proteome</keyword>
<comment type="caution">
    <text evidence="9">The sequence shown here is derived from an EMBL/GenBank/DDBJ whole genome shotgun (WGS) entry which is preliminary data.</text>
</comment>
<feature type="compositionally biased region" description="Basic residues" evidence="7">
    <location>
        <begin position="158"/>
        <end position="175"/>
    </location>
</feature>
<dbReference type="GO" id="GO:0045944">
    <property type="term" value="P:positive regulation of transcription by RNA polymerase II"/>
    <property type="evidence" value="ECO:0007669"/>
    <property type="project" value="UniProtKB-ARBA"/>
</dbReference>
<dbReference type="FunFam" id="1.10.10.60:FF:000176">
    <property type="entry name" value="pancreas/duodenum homeobox protein 1"/>
    <property type="match status" value="1"/>
</dbReference>
<evidence type="ECO:0000256" key="6">
    <source>
        <dbReference type="RuleBase" id="RU000682"/>
    </source>
</evidence>
<proteinExistence type="predicted"/>
<dbReference type="PANTHER" id="PTHR45664:SF12">
    <property type="entry name" value="PANCREAS_DUODENUM HOMEOBOX PROTEIN 1"/>
    <property type="match status" value="1"/>
</dbReference>
<feature type="DNA-binding region" description="Homeobox" evidence="5">
    <location>
        <begin position="107"/>
        <end position="166"/>
    </location>
</feature>
<dbReference type="GO" id="GO:0048513">
    <property type="term" value="P:animal organ development"/>
    <property type="evidence" value="ECO:0007669"/>
    <property type="project" value="UniProtKB-ARBA"/>
</dbReference>
<dbReference type="Proteomes" id="UP000663879">
    <property type="component" value="Unassembled WGS sequence"/>
</dbReference>
<evidence type="ECO:0000256" key="7">
    <source>
        <dbReference type="SAM" id="MobiDB-lite"/>
    </source>
</evidence>
<feature type="domain" description="Homeobox" evidence="8">
    <location>
        <begin position="105"/>
        <end position="165"/>
    </location>
</feature>
<dbReference type="CDD" id="cd00086">
    <property type="entry name" value="homeodomain"/>
    <property type="match status" value="1"/>
</dbReference>
<evidence type="ECO:0000313" key="9">
    <source>
        <dbReference type="EMBL" id="CAF0716379.1"/>
    </source>
</evidence>
<dbReference type="AlphaFoldDB" id="A0A813M8S6"/>
<dbReference type="Pfam" id="PF00046">
    <property type="entry name" value="Homeodomain"/>
    <property type="match status" value="1"/>
</dbReference>
<sequence>MIENQYFNLEPKSYMLPNQPTDPVYINGQQGYYQDISKNYFYNDPSLSCDNVSYSTSKLDGQYNIQNLNTIQTDTKNSVTKKSKKSKDIGTNKNGELDLNYRLMGAHRRIRTAYTNSQLLELEKEFFNNKYLCRPRRVEIASNLNLTERQVKIWFQNRRMKHKKERAHRRNKKSNNKGNDVTSKQEDIFGGDSSKFENQSLEYDFSNNEDDEDDEDNDEDLSDEELSNDTNQSETESKNIDNVINKQSSTVSPSSLSSVSNSSQVINDNFTGLNNPNIQFTENYTNQYIDPSVYQQTYPGYYTQNQKANFYQSNYNYNLQSDSQFNQFYQSYNNQYSKYDQNQIYYNYGQSFSNFEPNNELYKNTHNVNTNPRFLESYNKQPNFDLSVETKQEI</sequence>
<evidence type="ECO:0000256" key="5">
    <source>
        <dbReference type="PROSITE-ProRule" id="PRU00108"/>
    </source>
</evidence>
<protein>
    <recommendedName>
        <fullName evidence="8">Homeobox domain-containing protein</fullName>
    </recommendedName>
</protein>
<dbReference type="SUPFAM" id="SSF46689">
    <property type="entry name" value="Homeodomain-like"/>
    <property type="match status" value="1"/>
</dbReference>
<accession>A0A813M8S6</accession>
<feature type="compositionally biased region" description="Low complexity" evidence="7">
    <location>
        <begin position="248"/>
        <end position="262"/>
    </location>
</feature>
<dbReference type="GO" id="GO:0000978">
    <property type="term" value="F:RNA polymerase II cis-regulatory region sequence-specific DNA binding"/>
    <property type="evidence" value="ECO:0007669"/>
    <property type="project" value="TreeGrafter"/>
</dbReference>
<dbReference type="PROSITE" id="PS00027">
    <property type="entry name" value="HOMEOBOX_1"/>
    <property type="match status" value="1"/>
</dbReference>
<dbReference type="OrthoDB" id="6159439at2759"/>
<dbReference type="PROSITE" id="PS50071">
    <property type="entry name" value="HOMEOBOX_2"/>
    <property type="match status" value="1"/>
</dbReference>
<feature type="region of interest" description="Disordered" evidence="7">
    <location>
        <begin position="157"/>
        <end position="262"/>
    </location>
</feature>
<reference evidence="9" key="1">
    <citation type="submission" date="2021-02" db="EMBL/GenBank/DDBJ databases">
        <authorList>
            <person name="Nowell W R."/>
        </authorList>
    </citation>
    <scope>NUCLEOTIDE SEQUENCE</scope>
    <source>
        <strain evidence="9">Ploen Becks lab</strain>
    </source>
</reference>